<comment type="caution">
    <text evidence="7">The sequence shown here is derived from an EMBL/GenBank/DDBJ whole genome shotgun (WGS) entry which is preliminary data.</text>
</comment>
<dbReference type="Gene3D" id="3.20.20.70">
    <property type="entry name" value="Aldolase class I"/>
    <property type="match status" value="1"/>
</dbReference>
<dbReference type="GO" id="GO:0046872">
    <property type="term" value="F:metal ion binding"/>
    <property type="evidence" value="ECO:0007669"/>
    <property type="project" value="UniProtKB-KW"/>
</dbReference>
<dbReference type="AlphaFoldDB" id="E1JST4"/>
<comment type="cofactor">
    <cofactor evidence="1">
        <name>[4Fe-4S] cluster</name>
        <dbReference type="ChEBI" id="CHEBI:49883"/>
    </cofactor>
</comment>
<keyword evidence="4" id="KW-0408">Iron</keyword>
<evidence type="ECO:0000259" key="6">
    <source>
        <dbReference type="SMART" id="SM00729"/>
    </source>
</evidence>
<evidence type="ECO:0000313" key="8">
    <source>
        <dbReference type="Proteomes" id="UP000006250"/>
    </source>
</evidence>
<evidence type="ECO:0000256" key="1">
    <source>
        <dbReference type="ARBA" id="ARBA00001966"/>
    </source>
</evidence>
<reference evidence="7 8" key="1">
    <citation type="submission" date="2010-08" db="EMBL/GenBank/DDBJ databases">
        <title>The draft genome of Desulfovibrio fructosovorans JJ.</title>
        <authorList>
            <consortium name="US DOE Joint Genome Institute (JGI-PGF)"/>
            <person name="Lucas S."/>
            <person name="Copeland A."/>
            <person name="Lapidus A."/>
            <person name="Cheng J.-F."/>
            <person name="Bruce D."/>
            <person name="Goodwin L."/>
            <person name="Pitluck S."/>
            <person name="Land M.L."/>
            <person name="Hauser L."/>
            <person name="Chang Y.-J."/>
            <person name="Jeffries C."/>
            <person name="Wall J.D."/>
            <person name="Stahl D.A."/>
            <person name="Arkin A.P."/>
            <person name="Dehal P."/>
            <person name="Stolyar S.M."/>
            <person name="Hazen T.C."/>
            <person name="Woyke T.J."/>
        </authorList>
    </citation>
    <scope>NUCLEOTIDE SEQUENCE [LARGE SCALE GENOMIC DNA]</scope>
    <source>
        <strain evidence="7 8">JJ</strain>
    </source>
</reference>
<sequence length="334" mass="37727">MRPVDHILRDIDTVYDYVQKLLRFTNEDGHIQFDRFHAFEKEPSYDSQAFHAAYNFVINGMQSIFMQDGNSFILKPDDLVRVLEHIRACFPGVDRVTTYARSKSVVKVSDEDMLRIAQAGLNRVHIGMESGSDNVLKAVKKGVDKATQIAAGQKVKRAGMELSEYWMPGLGGRALSWENAHETADALNQINPDFIRLRTLGLAESAPITAQYQAGVFDKMGEVETARELLLMLESLNGIHSAVRSDHVLNLFQEVNGKLPDDLEAMTGTIKTFLDLPPEEQMLFSIGRRTHRMARLEDLGNNERRGYAKQMLIELGVNADNWDAVVDAIMRRFI</sequence>
<dbReference type="Pfam" id="PF04055">
    <property type="entry name" value="Radical_SAM"/>
    <property type="match status" value="1"/>
</dbReference>
<dbReference type="GO" id="GO:0003824">
    <property type="term" value="F:catalytic activity"/>
    <property type="evidence" value="ECO:0007669"/>
    <property type="project" value="InterPro"/>
</dbReference>
<dbReference type="STRING" id="596151.DesfrDRAFT_0673"/>
<dbReference type="InterPro" id="IPR007197">
    <property type="entry name" value="rSAM"/>
</dbReference>
<dbReference type="InterPro" id="IPR051198">
    <property type="entry name" value="BchE-like"/>
</dbReference>
<evidence type="ECO:0000313" key="7">
    <source>
        <dbReference type="EMBL" id="EFL52567.1"/>
    </source>
</evidence>
<dbReference type="eggNOG" id="COG0635">
    <property type="taxonomic scope" value="Bacteria"/>
</dbReference>
<feature type="domain" description="Elp3/MiaA/NifB-like radical SAM core" evidence="6">
    <location>
        <begin position="35"/>
        <end position="231"/>
    </location>
</feature>
<protein>
    <submittedName>
        <fullName evidence="7">Radical SAM domain protein</fullName>
    </submittedName>
</protein>
<keyword evidence="3" id="KW-0479">Metal-binding</keyword>
<dbReference type="InterPro" id="IPR006638">
    <property type="entry name" value="Elp3/MiaA/NifB-like_rSAM"/>
</dbReference>
<proteinExistence type="predicted"/>
<dbReference type="EMBL" id="AECZ01000003">
    <property type="protein sequence ID" value="EFL52567.1"/>
    <property type="molecule type" value="Genomic_DNA"/>
</dbReference>
<dbReference type="PANTHER" id="PTHR43409">
    <property type="entry name" value="ANAEROBIC MAGNESIUM-PROTOPORPHYRIN IX MONOMETHYL ESTER CYCLASE-RELATED"/>
    <property type="match status" value="1"/>
</dbReference>
<keyword evidence="8" id="KW-1185">Reference proteome</keyword>
<evidence type="ECO:0000256" key="3">
    <source>
        <dbReference type="ARBA" id="ARBA00022723"/>
    </source>
</evidence>
<gene>
    <name evidence="7" type="ORF">DesfrDRAFT_0673</name>
</gene>
<evidence type="ECO:0000256" key="5">
    <source>
        <dbReference type="ARBA" id="ARBA00023014"/>
    </source>
</evidence>
<keyword evidence="5" id="KW-0411">Iron-sulfur</keyword>
<organism evidence="7 8">
    <name type="scientific">Solidesulfovibrio fructosivorans JJ]</name>
    <dbReference type="NCBI Taxonomy" id="596151"/>
    <lineage>
        <taxon>Bacteria</taxon>
        <taxon>Pseudomonadati</taxon>
        <taxon>Thermodesulfobacteriota</taxon>
        <taxon>Desulfovibrionia</taxon>
        <taxon>Desulfovibrionales</taxon>
        <taxon>Desulfovibrionaceae</taxon>
        <taxon>Solidesulfovibrio</taxon>
    </lineage>
</organism>
<dbReference type="PANTHER" id="PTHR43409:SF4">
    <property type="entry name" value="RADICAL SAM SUPERFAMILY PROTEIN"/>
    <property type="match status" value="1"/>
</dbReference>
<evidence type="ECO:0000256" key="4">
    <source>
        <dbReference type="ARBA" id="ARBA00023004"/>
    </source>
</evidence>
<dbReference type="InterPro" id="IPR058240">
    <property type="entry name" value="rSAM_sf"/>
</dbReference>
<dbReference type="GO" id="GO:0051536">
    <property type="term" value="F:iron-sulfur cluster binding"/>
    <property type="evidence" value="ECO:0007669"/>
    <property type="project" value="UniProtKB-KW"/>
</dbReference>
<dbReference type="SUPFAM" id="SSF102114">
    <property type="entry name" value="Radical SAM enzymes"/>
    <property type="match status" value="1"/>
</dbReference>
<accession>E1JST4</accession>
<evidence type="ECO:0000256" key="2">
    <source>
        <dbReference type="ARBA" id="ARBA00022691"/>
    </source>
</evidence>
<name>E1JST4_SOLFR</name>
<dbReference type="SMART" id="SM00729">
    <property type="entry name" value="Elp3"/>
    <property type="match status" value="1"/>
</dbReference>
<keyword evidence="2" id="KW-0949">S-adenosyl-L-methionine</keyword>
<dbReference type="Proteomes" id="UP000006250">
    <property type="component" value="Unassembled WGS sequence"/>
</dbReference>
<dbReference type="InterPro" id="IPR013785">
    <property type="entry name" value="Aldolase_TIM"/>
</dbReference>